<dbReference type="GO" id="GO:0003824">
    <property type="term" value="F:catalytic activity"/>
    <property type="evidence" value="ECO:0007669"/>
    <property type="project" value="InterPro"/>
</dbReference>
<dbReference type="EMBL" id="LOCL01000042">
    <property type="protein sequence ID" value="KUF15701.1"/>
    <property type="molecule type" value="Genomic_DNA"/>
</dbReference>
<dbReference type="Proteomes" id="UP000054804">
    <property type="component" value="Unassembled WGS sequence"/>
</dbReference>
<dbReference type="PROSITE" id="PS51340">
    <property type="entry name" value="MOSC"/>
    <property type="match status" value="1"/>
</dbReference>
<dbReference type="InterPro" id="IPR005302">
    <property type="entry name" value="MoCF_Sase_C"/>
</dbReference>
<name>A0A0W7WYQ8_9ACTN</name>
<dbReference type="Pfam" id="PF03476">
    <property type="entry name" value="MOSC_N"/>
    <property type="match status" value="1"/>
</dbReference>
<dbReference type="OrthoDB" id="9793178at2"/>
<dbReference type="InterPro" id="IPR005303">
    <property type="entry name" value="MOCOS_middle"/>
</dbReference>
<keyword evidence="3" id="KW-1185">Reference proteome</keyword>
<dbReference type="GO" id="GO:0030151">
    <property type="term" value="F:molybdenum ion binding"/>
    <property type="evidence" value="ECO:0007669"/>
    <property type="project" value="InterPro"/>
</dbReference>
<dbReference type="SUPFAM" id="SSF50800">
    <property type="entry name" value="PK beta-barrel domain-like"/>
    <property type="match status" value="1"/>
</dbReference>
<dbReference type="RefSeq" id="WP_058849936.1">
    <property type="nucleotide sequence ID" value="NZ_LOCL01000042.1"/>
</dbReference>
<dbReference type="PANTHER" id="PTHR14237:SF19">
    <property type="entry name" value="MITOCHONDRIAL AMIDOXIME REDUCING COMPONENT 1"/>
    <property type="match status" value="1"/>
</dbReference>
<evidence type="ECO:0000313" key="3">
    <source>
        <dbReference type="Proteomes" id="UP000054804"/>
    </source>
</evidence>
<dbReference type="PANTHER" id="PTHR14237">
    <property type="entry name" value="MOLYBDOPTERIN COFACTOR SULFURASE MOSC"/>
    <property type="match status" value="1"/>
</dbReference>
<dbReference type="STRING" id="1765722.AT728_13255"/>
<dbReference type="SUPFAM" id="SSF141673">
    <property type="entry name" value="MOSC N-terminal domain-like"/>
    <property type="match status" value="1"/>
</dbReference>
<proteinExistence type="predicted"/>
<evidence type="ECO:0000259" key="1">
    <source>
        <dbReference type="PROSITE" id="PS51340"/>
    </source>
</evidence>
<accession>A0A0W7WYQ8</accession>
<dbReference type="InterPro" id="IPR011037">
    <property type="entry name" value="Pyrv_Knase-like_insert_dom_sf"/>
</dbReference>
<dbReference type="GO" id="GO:0030170">
    <property type="term" value="F:pyridoxal phosphate binding"/>
    <property type="evidence" value="ECO:0007669"/>
    <property type="project" value="InterPro"/>
</dbReference>
<gene>
    <name evidence="2" type="ORF">AT728_13255</name>
</gene>
<dbReference type="AlphaFoldDB" id="A0A0W7WYQ8"/>
<protein>
    <submittedName>
        <fullName evidence="2">Molybdenum cofactor sulfurase</fullName>
    </submittedName>
</protein>
<comment type="caution">
    <text evidence="2">The sequence shown here is derived from an EMBL/GenBank/DDBJ whole genome shotgun (WGS) entry which is preliminary data.</text>
</comment>
<sequence>MAVVAGLSYYPVKGCAGTAASEAVLTPAGLAHDRSFMVVSEEGGYRTQRRDPRLALIRPEITRDGSRLTLRTEPHGQVEHGLMEHGHMEHGLVEHGHMGHSPIKVGTEVAGEVDIEVDTTGERRPVDLFGTPYTGIDQGDAVAEWLSEVLGTPSRLVRVPPEHDRATDGVTPGTSGYADSSALHLISLATVDLLNGKIVERGGEPLPMDRFRPNIVVAGWDEPHTEDRAHHLTIGTTELGYTKAAIRCAVTLVDQTAGHRTGPEPLRTLATYRRAPQGGVALGTKYAVLRTGKLSVGDEVTVSTWGTPEVP</sequence>
<dbReference type="Pfam" id="PF03473">
    <property type="entry name" value="MOSC"/>
    <property type="match status" value="1"/>
</dbReference>
<organism evidence="2 3">
    <name type="scientific">Streptomyces silvensis</name>
    <dbReference type="NCBI Taxonomy" id="1765722"/>
    <lineage>
        <taxon>Bacteria</taxon>
        <taxon>Bacillati</taxon>
        <taxon>Actinomycetota</taxon>
        <taxon>Actinomycetes</taxon>
        <taxon>Kitasatosporales</taxon>
        <taxon>Streptomycetaceae</taxon>
        <taxon>Streptomyces</taxon>
    </lineage>
</organism>
<feature type="domain" description="MOSC" evidence="1">
    <location>
        <begin position="154"/>
        <end position="303"/>
    </location>
</feature>
<reference evidence="2 3" key="1">
    <citation type="submission" date="2015-12" db="EMBL/GenBank/DDBJ databases">
        <title>Draft genome sequence of Streptomyces silvensis ATCC 53525, a producer of novel hormone antagonists.</title>
        <authorList>
            <person name="Johnston C.W."/>
            <person name="Li Y."/>
            <person name="Magarvey N.A."/>
        </authorList>
    </citation>
    <scope>NUCLEOTIDE SEQUENCE [LARGE SCALE GENOMIC DNA]</scope>
    <source>
        <strain evidence="2 3">ATCC 53525</strain>
    </source>
</reference>
<evidence type="ECO:0000313" key="2">
    <source>
        <dbReference type="EMBL" id="KUF15701.1"/>
    </source>
</evidence>